<gene>
    <name evidence="3" type="ORF">VITISV_040103</name>
</gene>
<name>A5B9V5_VITVI</name>
<evidence type="ECO:0000259" key="1">
    <source>
        <dbReference type="Pfam" id="PF07727"/>
    </source>
</evidence>
<dbReference type="Pfam" id="PF25597">
    <property type="entry name" value="SH3_retrovirus"/>
    <property type="match status" value="1"/>
</dbReference>
<sequence length="473" mass="55001">MTHWVKFLLATNHPMLRVDATITCVIINLEFSQSEVEIDVWTSSPVDYSGLRVFECPAYVHIPNEERSKLDAKSRQCIFLGYQKGVKGFKLWDPKANKVVISRDVVFDEKPMLQCTQKGEKQEPESCSSNEKLIQVELETHDIEDHAWNAGKSSSEDQQHHNIAMDRPRRTIKPLIRLCFEDLVSYALITSSRDPITFQYAVKRKVDGWVLWWRRFNLCIRTRHGIWWSFQRGREQYDANGRTRRKNQFQKKKQSPKQWYKRFDSYMIRIGYKRCEYDCCVYVKSLDDDSSSFIFLLLYVDDMLITAKSMVEVNKLKSLSSKEFDMKDLGAAKKILGMEIHRDKALGRLWLSTNQCSKTYDEVKDMSKVPYASALGCLMYAMVYTRPDLAHVVSVSLVALSTTELEYMAIVEAAKESLWLTGLVKELGIQQGGVQLYYDSQSAIYLAKNRVYHARTKQIDVRFHKTRELISFG</sequence>
<dbReference type="CDD" id="cd09272">
    <property type="entry name" value="RNase_HI_RT_Ty1"/>
    <property type="match status" value="1"/>
</dbReference>
<dbReference type="SUPFAM" id="SSF56672">
    <property type="entry name" value="DNA/RNA polymerases"/>
    <property type="match status" value="1"/>
</dbReference>
<accession>A5B9V5</accession>
<dbReference type="PANTHER" id="PTHR11439:SF467">
    <property type="entry name" value="INTEGRASE CATALYTIC DOMAIN-CONTAINING PROTEIN"/>
    <property type="match status" value="1"/>
</dbReference>
<dbReference type="PANTHER" id="PTHR11439">
    <property type="entry name" value="GAG-POL-RELATED RETROTRANSPOSON"/>
    <property type="match status" value="1"/>
</dbReference>
<feature type="domain" description="Retroviral polymerase SH3-like" evidence="2">
    <location>
        <begin position="56"/>
        <end position="113"/>
    </location>
</feature>
<evidence type="ECO:0000259" key="2">
    <source>
        <dbReference type="Pfam" id="PF25597"/>
    </source>
</evidence>
<dbReference type="AlphaFoldDB" id="A5B9V5"/>
<evidence type="ECO:0000313" key="3">
    <source>
        <dbReference type="EMBL" id="CAN76611.1"/>
    </source>
</evidence>
<protein>
    <submittedName>
        <fullName evidence="3">Uncharacterized protein</fullName>
    </submittedName>
</protein>
<dbReference type="Pfam" id="PF07727">
    <property type="entry name" value="RVT_2"/>
    <property type="match status" value="1"/>
</dbReference>
<dbReference type="InterPro" id="IPR043502">
    <property type="entry name" value="DNA/RNA_pol_sf"/>
</dbReference>
<reference evidence="3" key="1">
    <citation type="journal article" date="2007" name="PLoS ONE">
        <title>The first genome sequence of an elite grapevine cultivar (Pinot noir Vitis vinifera L.): coping with a highly heterozygous genome.</title>
        <authorList>
            <person name="Velasco R."/>
            <person name="Zharkikh A."/>
            <person name="Troggio M."/>
            <person name="Cartwright D.A."/>
            <person name="Cestaro A."/>
            <person name="Pruss D."/>
            <person name="Pindo M."/>
            <person name="FitzGerald L.M."/>
            <person name="Vezzulli S."/>
            <person name="Reid J."/>
            <person name="Malacarne G."/>
            <person name="Iliev D."/>
            <person name="Coppola G."/>
            <person name="Wardell B."/>
            <person name="Micheletti D."/>
            <person name="Macalma T."/>
            <person name="Facci M."/>
            <person name="Mitchell J.T."/>
            <person name="Perazzolli M."/>
            <person name="Eldredge G."/>
            <person name="Gatto P."/>
            <person name="Oyzerski R."/>
            <person name="Moretto M."/>
            <person name="Gutin N."/>
            <person name="Stefanini M."/>
            <person name="Chen Y."/>
            <person name="Segala C."/>
            <person name="Davenport C."/>
            <person name="Dematte L."/>
            <person name="Mraz A."/>
            <person name="Battilana J."/>
            <person name="Stormo K."/>
            <person name="Costa F."/>
            <person name="Tao Q."/>
            <person name="Si-Ammour A."/>
            <person name="Harkins T."/>
            <person name="Lackey A."/>
            <person name="Perbost C."/>
            <person name="Taillon B."/>
            <person name="Stella A."/>
            <person name="Solovyev V."/>
            <person name="Fawcett J.A."/>
            <person name="Sterck L."/>
            <person name="Vandepoele K."/>
            <person name="Grando S.M."/>
            <person name="Toppo S."/>
            <person name="Moser C."/>
            <person name="Lanchbury J."/>
            <person name="Bogden R."/>
            <person name="Skolnick M."/>
            <person name="Sgaramella V."/>
            <person name="Bhatnagar S.K."/>
            <person name="Fontana P."/>
            <person name="Gutin A."/>
            <person name="Van de Peer Y."/>
            <person name="Salamini F."/>
            <person name="Viola R."/>
        </authorList>
    </citation>
    <scope>NUCLEOTIDE SEQUENCE</scope>
</reference>
<dbReference type="InterPro" id="IPR057670">
    <property type="entry name" value="SH3_retrovirus"/>
</dbReference>
<proteinExistence type="predicted"/>
<feature type="domain" description="Reverse transcriptase Ty1/copia-type" evidence="1">
    <location>
        <begin position="253"/>
        <end position="349"/>
    </location>
</feature>
<dbReference type="InterPro" id="IPR013103">
    <property type="entry name" value="RVT_2"/>
</dbReference>
<dbReference type="EMBL" id="AM451696">
    <property type="protein sequence ID" value="CAN76611.1"/>
    <property type="molecule type" value="Genomic_DNA"/>
</dbReference>
<organism evidence="3">
    <name type="scientific">Vitis vinifera</name>
    <name type="common">Grape</name>
    <dbReference type="NCBI Taxonomy" id="29760"/>
    <lineage>
        <taxon>Eukaryota</taxon>
        <taxon>Viridiplantae</taxon>
        <taxon>Streptophyta</taxon>
        <taxon>Embryophyta</taxon>
        <taxon>Tracheophyta</taxon>
        <taxon>Spermatophyta</taxon>
        <taxon>Magnoliopsida</taxon>
        <taxon>eudicotyledons</taxon>
        <taxon>Gunneridae</taxon>
        <taxon>Pentapetalae</taxon>
        <taxon>rosids</taxon>
        <taxon>Vitales</taxon>
        <taxon>Vitaceae</taxon>
        <taxon>Viteae</taxon>
        <taxon>Vitis</taxon>
    </lineage>
</organism>